<accession>A0ABQ9JYS3</accession>
<sequence>MNTNIYLTYLQLNFHAAYFKYLHNCLTSVHQQGIYTKVFTSTNLHIIAPIVYNTVQFANICYILY</sequence>
<proteinExistence type="predicted"/>
<reference evidence="1" key="1">
    <citation type="journal article" date="2023" name="Insect Mol. Biol.">
        <title>Genome sequencing provides insights into the evolution of gene families encoding plant cell wall-degrading enzymes in longhorned beetles.</title>
        <authorList>
            <person name="Shin N.R."/>
            <person name="Okamura Y."/>
            <person name="Kirsch R."/>
            <person name="Pauchet Y."/>
        </authorList>
    </citation>
    <scope>NUCLEOTIDE SEQUENCE</scope>
    <source>
        <strain evidence="1">MMC_N1</strain>
    </source>
</reference>
<dbReference type="Proteomes" id="UP001162164">
    <property type="component" value="Unassembled WGS sequence"/>
</dbReference>
<evidence type="ECO:0000313" key="2">
    <source>
        <dbReference type="Proteomes" id="UP001162164"/>
    </source>
</evidence>
<evidence type="ECO:0000313" key="1">
    <source>
        <dbReference type="EMBL" id="KAJ8983145.1"/>
    </source>
</evidence>
<name>A0ABQ9JYS3_9CUCU</name>
<protein>
    <submittedName>
        <fullName evidence="1">Uncharacterized protein</fullName>
    </submittedName>
</protein>
<gene>
    <name evidence="1" type="ORF">NQ317_016244</name>
</gene>
<comment type="caution">
    <text evidence="1">The sequence shown here is derived from an EMBL/GenBank/DDBJ whole genome shotgun (WGS) entry which is preliminary data.</text>
</comment>
<dbReference type="EMBL" id="JAPWTJ010000092">
    <property type="protein sequence ID" value="KAJ8983145.1"/>
    <property type="molecule type" value="Genomic_DNA"/>
</dbReference>
<keyword evidence="2" id="KW-1185">Reference proteome</keyword>
<organism evidence="1 2">
    <name type="scientific">Molorchus minor</name>
    <dbReference type="NCBI Taxonomy" id="1323400"/>
    <lineage>
        <taxon>Eukaryota</taxon>
        <taxon>Metazoa</taxon>
        <taxon>Ecdysozoa</taxon>
        <taxon>Arthropoda</taxon>
        <taxon>Hexapoda</taxon>
        <taxon>Insecta</taxon>
        <taxon>Pterygota</taxon>
        <taxon>Neoptera</taxon>
        <taxon>Endopterygota</taxon>
        <taxon>Coleoptera</taxon>
        <taxon>Polyphaga</taxon>
        <taxon>Cucujiformia</taxon>
        <taxon>Chrysomeloidea</taxon>
        <taxon>Cerambycidae</taxon>
        <taxon>Lamiinae</taxon>
        <taxon>Monochamini</taxon>
        <taxon>Molorchus</taxon>
    </lineage>
</organism>